<protein>
    <submittedName>
        <fullName evidence="1">Uncharacterized protein</fullName>
    </submittedName>
</protein>
<dbReference type="Proteomes" id="UP000799755">
    <property type="component" value="Unassembled WGS sequence"/>
</dbReference>
<name>A0ACB6R7T7_9PLEO</name>
<sequence length="286" mass="31264">MPGYYTIASSATRSVLSNRARSLPVQDWGLLALVSTSKDVGFGSLLKVSPTDNPLIPWSPNARTEIIITQRNSLFTEPNPLQHSSKGDCGMIHSFESSATVANIAVISLAPCYVDILPSSPRSPHYPQPIPPYPPNSIISPRAHRIRNILAIALSPTCFFSRFFVRYPNKPKHIAYALLLLDKERARGNENEQNMETGKDADEARAEKVLSEQRKKGNLDVLGEDQRILGDFPSQDGFATWLTSNGKAAKGLSNWILSKAGIPGEWTLAPHRLGSVSSPAHENGIS</sequence>
<gene>
    <name evidence="1" type="ORF">BDR25DRAFT_350749</name>
</gene>
<accession>A0ACB6R7T7</accession>
<comment type="caution">
    <text evidence="1">The sequence shown here is derived from an EMBL/GenBank/DDBJ whole genome shotgun (WGS) entry which is preliminary data.</text>
</comment>
<dbReference type="EMBL" id="MU003496">
    <property type="protein sequence ID" value="KAF2475369.1"/>
    <property type="molecule type" value="Genomic_DNA"/>
</dbReference>
<organism evidence="1 2">
    <name type="scientific">Lindgomyces ingoldianus</name>
    <dbReference type="NCBI Taxonomy" id="673940"/>
    <lineage>
        <taxon>Eukaryota</taxon>
        <taxon>Fungi</taxon>
        <taxon>Dikarya</taxon>
        <taxon>Ascomycota</taxon>
        <taxon>Pezizomycotina</taxon>
        <taxon>Dothideomycetes</taxon>
        <taxon>Pleosporomycetidae</taxon>
        <taxon>Pleosporales</taxon>
        <taxon>Lindgomycetaceae</taxon>
        <taxon>Lindgomyces</taxon>
    </lineage>
</organism>
<proteinExistence type="predicted"/>
<reference evidence="1" key="1">
    <citation type="journal article" date="2020" name="Stud. Mycol.">
        <title>101 Dothideomycetes genomes: a test case for predicting lifestyles and emergence of pathogens.</title>
        <authorList>
            <person name="Haridas S."/>
            <person name="Albert R."/>
            <person name="Binder M."/>
            <person name="Bloem J."/>
            <person name="Labutti K."/>
            <person name="Salamov A."/>
            <person name="Andreopoulos B."/>
            <person name="Baker S."/>
            <person name="Barry K."/>
            <person name="Bills G."/>
            <person name="Bluhm B."/>
            <person name="Cannon C."/>
            <person name="Castanera R."/>
            <person name="Culley D."/>
            <person name="Daum C."/>
            <person name="Ezra D."/>
            <person name="Gonzalez J."/>
            <person name="Henrissat B."/>
            <person name="Kuo A."/>
            <person name="Liang C."/>
            <person name="Lipzen A."/>
            <person name="Lutzoni F."/>
            <person name="Magnuson J."/>
            <person name="Mondo S."/>
            <person name="Nolan M."/>
            <person name="Ohm R."/>
            <person name="Pangilinan J."/>
            <person name="Park H.-J."/>
            <person name="Ramirez L."/>
            <person name="Alfaro M."/>
            <person name="Sun H."/>
            <person name="Tritt A."/>
            <person name="Yoshinaga Y."/>
            <person name="Zwiers L.-H."/>
            <person name="Turgeon B."/>
            <person name="Goodwin S."/>
            <person name="Spatafora J."/>
            <person name="Crous P."/>
            <person name="Grigoriev I."/>
        </authorList>
    </citation>
    <scope>NUCLEOTIDE SEQUENCE</scope>
    <source>
        <strain evidence="1">ATCC 200398</strain>
    </source>
</reference>
<keyword evidence="2" id="KW-1185">Reference proteome</keyword>
<evidence type="ECO:0000313" key="2">
    <source>
        <dbReference type="Proteomes" id="UP000799755"/>
    </source>
</evidence>
<evidence type="ECO:0000313" key="1">
    <source>
        <dbReference type="EMBL" id="KAF2475369.1"/>
    </source>
</evidence>